<gene>
    <name evidence="1" type="ORF">CGL56_11220</name>
</gene>
<organism evidence="1 2">
    <name type="scientific">Neolewinella marina</name>
    <dbReference type="NCBI Taxonomy" id="438751"/>
    <lineage>
        <taxon>Bacteria</taxon>
        <taxon>Pseudomonadati</taxon>
        <taxon>Bacteroidota</taxon>
        <taxon>Saprospiria</taxon>
        <taxon>Saprospirales</taxon>
        <taxon>Lewinellaceae</taxon>
        <taxon>Neolewinella</taxon>
    </lineage>
</organism>
<reference evidence="1 2" key="1">
    <citation type="submission" date="2017-10" db="EMBL/GenBank/DDBJ databases">
        <title>The draft genome sequence of Lewinella marina KCTC 32374.</title>
        <authorList>
            <person name="Wang K."/>
        </authorList>
    </citation>
    <scope>NUCLEOTIDE SEQUENCE [LARGE SCALE GENOMIC DNA]</scope>
    <source>
        <strain evidence="1 2">MKG-38</strain>
    </source>
</reference>
<evidence type="ECO:0000313" key="1">
    <source>
        <dbReference type="EMBL" id="PHK98267.1"/>
    </source>
</evidence>
<dbReference type="OrthoDB" id="9772295at2"/>
<keyword evidence="2" id="KW-1185">Reference proteome</keyword>
<evidence type="ECO:0008006" key="3">
    <source>
        <dbReference type="Google" id="ProtNLM"/>
    </source>
</evidence>
<dbReference type="InterPro" id="IPR014917">
    <property type="entry name" value="DUF1800"/>
</dbReference>
<dbReference type="Pfam" id="PF08811">
    <property type="entry name" value="DUF1800"/>
    <property type="match status" value="1"/>
</dbReference>
<dbReference type="Proteomes" id="UP000226437">
    <property type="component" value="Unassembled WGS sequence"/>
</dbReference>
<comment type="caution">
    <text evidence="1">The sequence shown here is derived from an EMBL/GenBank/DDBJ whole genome shotgun (WGS) entry which is preliminary data.</text>
</comment>
<evidence type="ECO:0000313" key="2">
    <source>
        <dbReference type="Proteomes" id="UP000226437"/>
    </source>
</evidence>
<name>A0A2G0CEB7_9BACT</name>
<proteinExistence type="predicted"/>
<accession>A0A2G0CEB7</accession>
<sequence length="563" mass="64967">MCTTQAVQDSPDCSTLLNTCDLSYQSSQRFSTAIVSLAPFSGTWDRQKAAHLLRRTVLGPRIDEINRAQRDGLSRTLDLLLSQAPIPSPPVKYRTDDDEYLQMGETWVDKSCLGKNQYRSHSLKGWYYNNMVQADRPSNIQERMSFFWLNYFSISAPNSDPRAMYKDIRLYQEFAVGNFRTLLQKITVDPRMLRCLNGDVNSKENPNENYARELMELFTLGKGPQVGPGDYTTYTEDDVAALARALTGWKIKPYRFAKDNTPVESYFDSSDHDTGDKKLSPRLGSQVIKNAGAEEYKVIIDILLKQDAAALHFCRELYRYFVFHDINPTIEAQVIEPLARTLRDNNYEIKPVLKQLLSSEHFYEAAHTGAIIKNPHDFLCSIVRPFREFWHDKPMQDLRMRYELGGKYADYMYDLGMEFLDPPTISGWKAYYDSPQFYRHWISPALMQRRVQISTAIIDGDFHINGTRLSIDYYSFLKDFTNPTDINSLIDEIVLVFLPRPISTQQIAALRETIMGGLEDKEWTMSCRDFLANPGNDNYAKPIQSRMARFFVDLFALGEFQLQ</sequence>
<protein>
    <recommendedName>
        <fullName evidence="3">DUF1800 domain-containing protein</fullName>
    </recommendedName>
</protein>
<dbReference type="EMBL" id="PDLO01000004">
    <property type="protein sequence ID" value="PHK98267.1"/>
    <property type="molecule type" value="Genomic_DNA"/>
</dbReference>
<dbReference type="AlphaFoldDB" id="A0A2G0CEB7"/>